<organism evidence="2 3">
    <name type="scientific">Nitrososphaera viennensis EN76</name>
    <dbReference type="NCBI Taxonomy" id="926571"/>
    <lineage>
        <taxon>Archaea</taxon>
        <taxon>Nitrososphaerota</taxon>
        <taxon>Nitrososphaeria</taxon>
        <taxon>Nitrososphaerales</taxon>
        <taxon>Nitrososphaeraceae</taxon>
        <taxon>Nitrososphaera</taxon>
    </lineage>
</organism>
<feature type="region of interest" description="Disordered" evidence="1">
    <location>
        <begin position="1"/>
        <end position="55"/>
    </location>
</feature>
<sequence length="227" mass="26033">MDGQAFSPGVEKTKPENSSTPSASSEQPQQVHNDDNNKAAAEEEPDKARCSKENQPYIDHLQRKIEFLQDVQKKLRDRPFLSLLEKKQYDEYIMLADRAEKLAREAWDARQTIPVATQFYLAQIVATCTIKHGASEYVSKVKDLFGLTSKQVTKTLKGVVRDVHCLYEPTNRAEALMDGFYGRPCEKCGNWRVKWENGMCHCFHCDSDYRAKAERLPLAREQGEWSN</sequence>
<dbReference type="Proteomes" id="UP000027093">
    <property type="component" value="Chromosome"/>
</dbReference>
<gene>
    <name evidence="2" type="ORF">NVIE_026650</name>
</gene>
<reference evidence="2 3" key="1">
    <citation type="journal article" date="2014" name="Int. J. Syst. Evol. Microbiol.">
        <title>Nitrososphaera viennensis gen. nov., sp. nov., an aerobic and mesophilic, ammonia-oxidizing archaeon from soil and a member of the archaeal phylum Thaumarchaeota.</title>
        <authorList>
            <person name="Stieglmeier M."/>
            <person name="Klingl A."/>
            <person name="Alves R.J."/>
            <person name="Rittmann S.K."/>
            <person name="Melcher M."/>
            <person name="Leisch N."/>
            <person name="Schleper C."/>
        </authorList>
    </citation>
    <scope>NUCLEOTIDE SEQUENCE [LARGE SCALE GENOMIC DNA]</scope>
    <source>
        <strain evidence="2">EN76</strain>
    </source>
</reference>
<feature type="compositionally biased region" description="Basic and acidic residues" evidence="1">
    <location>
        <begin position="32"/>
        <end position="52"/>
    </location>
</feature>
<dbReference type="GeneID" id="74947900"/>
<dbReference type="EMBL" id="CP007536">
    <property type="protein sequence ID" value="AIC16935.1"/>
    <property type="molecule type" value="Genomic_DNA"/>
</dbReference>
<evidence type="ECO:0000256" key="1">
    <source>
        <dbReference type="SAM" id="MobiDB-lite"/>
    </source>
</evidence>
<dbReference type="KEGG" id="nvn:NVIE_026650"/>
<accession>A0A060HP98</accession>
<evidence type="ECO:0000313" key="2">
    <source>
        <dbReference type="EMBL" id="AIC16935.1"/>
    </source>
</evidence>
<proteinExistence type="predicted"/>
<evidence type="ECO:0000313" key="3">
    <source>
        <dbReference type="Proteomes" id="UP000027093"/>
    </source>
</evidence>
<protein>
    <submittedName>
        <fullName evidence="2">Uncharacterized protein</fullName>
    </submittedName>
</protein>
<dbReference type="AlphaFoldDB" id="A0A060HP98"/>
<dbReference type="HOGENOM" id="CLU_1217622_0_0_2"/>
<name>A0A060HP98_9ARCH</name>
<dbReference type="STRING" id="926571.NVIE_026650"/>
<feature type="compositionally biased region" description="Polar residues" evidence="1">
    <location>
        <begin position="16"/>
        <end position="31"/>
    </location>
</feature>
<keyword evidence="3" id="KW-1185">Reference proteome</keyword>
<dbReference type="RefSeq" id="WP_075055590.1">
    <property type="nucleotide sequence ID" value="NZ_CP007536.1"/>
</dbReference>